<evidence type="ECO:0000256" key="1">
    <source>
        <dbReference type="ARBA" id="ARBA00004651"/>
    </source>
</evidence>
<feature type="transmembrane region" description="Helical" evidence="6">
    <location>
        <begin position="158"/>
        <end position="181"/>
    </location>
</feature>
<keyword evidence="4 6" id="KW-1133">Transmembrane helix</keyword>
<evidence type="ECO:0000313" key="7">
    <source>
        <dbReference type="EMBL" id="PSR32679.1"/>
    </source>
</evidence>
<evidence type="ECO:0000256" key="5">
    <source>
        <dbReference type="ARBA" id="ARBA00023136"/>
    </source>
</evidence>
<dbReference type="GO" id="GO:0005886">
    <property type="term" value="C:plasma membrane"/>
    <property type="evidence" value="ECO:0007669"/>
    <property type="project" value="UniProtKB-SubCell"/>
</dbReference>
<feature type="transmembrane region" description="Helical" evidence="6">
    <location>
        <begin position="132"/>
        <end position="151"/>
    </location>
</feature>
<dbReference type="InterPro" id="IPR002293">
    <property type="entry name" value="AA/rel_permease1"/>
</dbReference>
<feature type="transmembrane region" description="Helical" evidence="6">
    <location>
        <begin position="241"/>
        <end position="264"/>
    </location>
</feature>
<sequence>MSAASRPLPKASKTPNGLIRQLTNTQMIALAIAGIGPFYSIFVVYGSIAQAVGTGILWLFFGAGIVAVANGLVFSHLSRYYPLAGGGYALVRQILGPAVGAMYVILSILNWVLVVAAFTGPAATFINTIHPIMSPTMLQILLILIMVLLSIGNVRLSGVVSVVFLILELCFTAFWIILGFTHLQLPWSTVMEWPRALSAHAIGQPIGILAFVSAIPLAIYSLAGYESSIHYTEEMLNFKKIVTTVTVSAVGAALLYMIAMPLVLLTDHHFGLVMNAAIPGESAMIHAVHGIAPLFLLYLAISSFNGGLVSYQEASRMLMNAANDGNFGIWLKHVLGRVTQRGVPWVATLIWFVPTVLVVLIANLSTILSFTGVTIMVTYIIVAIAAIWFKAKTSKQFDLHGGAFWVFPLVPLFVIAASVVVIILQPKSYIAISVGILVAGALIGWAAFKRFRFTSTEELIQNSLRAQGELQ</sequence>
<feature type="transmembrane region" description="Helical" evidence="6">
    <location>
        <begin position="429"/>
        <end position="448"/>
    </location>
</feature>
<dbReference type="GO" id="GO:0022857">
    <property type="term" value="F:transmembrane transporter activity"/>
    <property type="evidence" value="ECO:0007669"/>
    <property type="project" value="InterPro"/>
</dbReference>
<name>A0A2T2XDV6_9FIRM</name>
<proteinExistence type="predicted"/>
<feature type="transmembrane region" description="Helical" evidence="6">
    <location>
        <begin position="55"/>
        <end position="74"/>
    </location>
</feature>
<keyword evidence="5 6" id="KW-0472">Membrane</keyword>
<organism evidence="7 8">
    <name type="scientific">Sulfobacillus benefaciens</name>
    <dbReference type="NCBI Taxonomy" id="453960"/>
    <lineage>
        <taxon>Bacteria</taxon>
        <taxon>Bacillati</taxon>
        <taxon>Bacillota</taxon>
        <taxon>Clostridia</taxon>
        <taxon>Eubacteriales</taxon>
        <taxon>Clostridiales Family XVII. Incertae Sedis</taxon>
        <taxon>Sulfobacillus</taxon>
    </lineage>
</organism>
<dbReference type="InterPro" id="IPR050367">
    <property type="entry name" value="APC_superfamily"/>
</dbReference>
<feature type="transmembrane region" description="Helical" evidence="6">
    <location>
        <begin position="28"/>
        <end position="49"/>
    </location>
</feature>
<dbReference type="Pfam" id="PF13520">
    <property type="entry name" value="AA_permease_2"/>
    <property type="match status" value="1"/>
</dbReference>
<feature type="transmembrane region" description="Helical" evidence="6">
    <location>
        <begin position="94"/>
        <end position="120"/>
    </location>
</feature>
<comment type="subcellular location">
    <subcellularLocation>
        <location evidence="1">Cell membrane</location>
        <topology evidence="1">Multi-pass membrane protein</topology>
    </subcellularLocation>
</comment>
<keyword evidence="2" id="KW-1003">Cell membrane</keyword>
<evidence type="ECO:0000313" key="8">
    <source>
        <dbReference type="Proteomes" id="UP000242972"/>
    </source>
</evidence>
<reference evidence="7 8" key="1">
    <citation type="journal article" date="2014" name="BMC Genomics">
        <title>Comparison of environmental and isolate Sulfobacillus genomes reveals diverse carbon, sulfur, nitrogen, and hydrogen metabolisms.</title>
        <authorList>
            <person name="Justice N.B."/>
            <person name="Norman A."/>
            <person name="Brown C.T."/>
            <person name="Singh A."/>
            <person name="Thomas B.C."/>
            <person name="Banfield J.F."/>
        </authorList>
    </citation>
    <scope>NUCLEOTIDE SEQUENCE [LARGE SCALE GENOMIC DNA]</scope>
    <source>
        <strain evidence="7">AMDSBA4</strain>
    </source>
</reference>
<dbReference type="Proteomes" id="UP000242972">
    <property type="component" value="Unassembled WGS sequence"/>
</dbReference>
<evidence type="ECO:0000256" key="6">
    <source>
        <dbReference type="SAM" id="Phobius"/>
    </source>
</evidence>
<feature type="transmembrane region" description="Helical" evidence="6">
    <location>
        <begin position="201"/>
        <end position="220"/>
    </location>
</feature>
<dbReference type="PANTHER" id="PTHR42770">
    <property type="entry name" value="AMINO ACID TRANSPORTER-RELATED"/>
    <property type="match status" value="1"/>
</dbReference>
<evidence type="ECO:0000256" key="3">
    <source>
        <dbReference type="ARBA" id="ARBA00022692"/>
    </source>
</evidence>
<keyword evidence="3 6" id="KW-0812">Transmembrane</keyword>
<feature type="transmembrane region" description="Helical" evidence="6">
    <location>
        <begin position="342"/>
        <end position="361"/>
    </location>
</feature>
<comment type="caution">
    <text evidence="7">The sequence shown here is derived from an EMBL/GenBank/DDBJ whole genome shotgun (WGS) entry which is preliminary data.</text>
</comment>
<accession>A0A2T2XDV6</accession>
<evidence type="ECO:0000256" key="4">
    <source>
        <dbReference type="ARBA" id="ARBA00022989"/>
    </source>
</evidence>
<dbReference type="Gene3D" id="1.20.1740.10">
    <property type="entry name" value="Amino acid/polyamine transporter I"/>
    <property type="match status" value="1"/>
</dbReference>
<gene>
    <name evidence="7" type="ORF">C7B46_13030</name>
</gene>
<evidence type="ECO:0000256" key="2">
    <source>
        <dbReference type="ARBA" id="ARBA00022475"/>
    </source>
</evidence>
<protein>
    <recommendedName>
        <fullName evidence="9">APC family permease</fullName>
    </recommendedName>
</protein>
<dbReference type="AlphaFoldDB" id="A0A2T2XDV6"/>
<feature type="transmembrane region" description="Helical" evidence="6">
    <location>
        <begin position="401"/>
        <end position="423"/>
    </location>
</feature>
<dbReference type="EMBL" id="PXYW01000033">
    <property type="protein sequence ID" value="PSR32679.1"/>
    <property type="molecule type" value="Genomic_DNA"/>
</dbReference>
<feature type="transmembrane region" description="Helical" evidence="6">
    <location>
        <begin position="284"/>
        <end position="309"/>
    </location>
</feature>
<dbReference type="PANTHER" id="PTHR42770:SF7">
    <property type="entry name" value="MEMBRANE PROTEIN"/>
    <property type="match status" value="1"/>
</dbReference>
<dbReference type="PIRSF" id="PIRSF006060">
    <property type="entry name" value="AA_transporter"/>
    <property type="match status" value="1"/>
</dbReference>
<feature type="transmembrane region" description="Helical" evidence="6">
    <location>
        <begin position="367"/>
        <end position="389"/>
    </location>
</feature>
<evidence type="ECO:0008006" key="9">
    <source>
        <dbReference type="Google" id="ProtNLM"/>
    </source>
</evidence>